<feature type="repeat" description="TPR" evidence="1">
    <location>
        <begin position="934"/>
        <end position="967"/>
    </location>
</feature>
<dbReference type="InterPro" id="IPR011990">
    <property type="entry name" value="TPR-like_helical_dom_sf"/>
</dbReference>
<evidence type="ECO:0008006" key="5">
    <source>
        <dbReference type="Google" id="ProtNLM"/>
    </source>
</evidence>
<dbReference type="SMART" id="SM00028">
    <property type="entry name" value="TPR"/>
    <property type="match status" value="8"/>
</dbReference>
<dbReference type="Gene3D" id="1.25.40.10">
    <property type="entry name" value="Tetratricopeptide repeat domain"/>
    <property type="match status" value="6"/>
</dbReference>
<dbReference type="RefSeq" id="WP_210659816.1">
    <property type="nucleotide sequence ID" value="NZ_JAGKQQ010000001.1"/>
</dbReference>
<reference evidence="3 4" key="1">
    <citation type="submission" date="2021-04" db="EMBL/GenBank/DDBJ databases">
        <authorList>
            <person name="Ivanova A."/>
        </authorList>
    </citation>
    <scope>NUCLEOTIDE SEQUENCE [LARGE SCALE GENOMIC DNA]</scope>
    <source>
        <strain evidence="3 4">G18</strain>
    </source>
</reference>
<evidence type="ECO:0000256" key="1">
    <source>
        <dbReference type="PROSITE-ProRule" id="PRU00339"/>
    </source>
</evidence>
<dbReference type="PROSITE" id="PS50005">
    <property type="entry name" value="TPR"/>
    <property type="match status" value="1"/>
</dbReference>
<dbReference type="PANTHER" id="PTHR12558">
    <property type="entry name" value="CELL DIVISION CYCLE 16,23,27"/>
    <property type="match status" value="1"/>
</dbReference>
<dbReference type="EMBL" id="JAGKQQ010000001">
    <property type="protein sequence ID" value="MBP3959222.1"/>
    <property type="molecule type" value="Genomic_DNA"/>
</dbReference>
<proteinExistence type="predicted"/>
<feature type="signal peptide" evidence="2">
    <location>
        <begin position="1"/>
        <end position="26"/>
    </location>
</feature>
<accession>A0ABS5BZQ5</accession>
<evidence type="ECO:0000313" key="3">
    <source>
        <dbReference type="EMBL" id="MBP3959222.1"/>
    </source>
</evidence>
<protein>
    <recommendedName>
        <fullName evidence="5">Tetratricopeptide repeat protein</fullName>
    </recommendedName>
</protein>
<dbReference type="SUPFAM" id="SSF48452">
    <property type="entry name" value="TPR-like"/>
    <property type="match status" value="4"/>
</dbReference>
<organism evidence="3 4">
    <name type="scientific">Gemmata palustris</name>
    <dbReference type="NCBI Taxonomy" id="2822762"/>
    <lineage>
        <taxon>Bacteria</taxon>
        <taxon>Pseudomonadati</taxon>
        <taxon>Planctomycetota</taxon>
        <taxon>Planctomycetia</taxon>
        <taxon>Gemmatales</taxon>
        <taxon>Gemmataceae</taxon>
        <taxon>Gemmata</taxon>
    </lineage>
</organism>
<dbReference type="Proteomes" id="UP000676565">
    <property type="component" value="Unassembled WGS sequence"/>
</dbReference>
<evidence type="ECO:0000313" key="4">
    <source>
        <dbReference type="Proteomes" id="UP000676565"/>
    </source>
</evidence>
<dbReference type="PANTHER" id="PTHR12558:SF13">
    <property type="entry name" value="CELL DIVISION CYCLE PROTEIN 27 HOMOLOG"/>
    <property type="match status" value="1"/>
</dbReference>
<comment type="caution">
    <text evidence="3">The sequence shown here is derived from an EMBL/GenBank/DDBJ whole genome shotgun (WGS) entry which is preliminary data.</text>
</comment>
<keyword evidence="4" id="KW-1185">Reference proteome</keyword>
<gene>
    <name evidence="3" type="ORF">J8F10_28595</name>
</gene>
<feature type="chain" id="PRO_5046662678" description="Tetratricopeptide repeat protein" evidence="2">
    <location>
        <begin position="27"/>
        <end position="1472"/>
    </location>
</feature>
<sequence length="1472" mass="161690">MRRTLYWKRLLIVCAVFLALSGAVFAVHRVQIKSQVSVYKEAAERAEAAIGGDSAKRGEVIALYAKYLKFRPSDESAYQKYASLLFEQGRAESEPAPVERVAVGVEGFLRAFPAHTDERRQLVEVYVKNGKYMSARQHVEMLFAAPGGGYKSDIEVLELAAACEQGLGDLTKALGHLSAAVKTGTAPVRVYKRALELNYANTSDPQRNANIAGLLEALLREPRFVNDVAARVAAAQFQRFLGELQNARTNITYALNAIPGGSKDPDALLAAAELAVAEIKTLQQVPGKLREAEGYLRLAHERDPKNLAVGALLAEVLTRQDKKAEGIEVLRATAKLLTKMDSDFAMLVDRLIDLGEQTDSTALVDKLARDGGNKALVPYYRGRLALLKQDWRAAQPLLEEADPKVANVRAFHKKVMVGLATCYANVQNPDKQLEYCQKALRDDPSYPFALIGEAEALSKMGKIEDALRRYRTIVNALQLIDYRPELVRLELLDVLVQPVEIEVRNWDRFQESLGPVAERAAEVYVLEADGLVARGRPADAVKLLRDWLDANPKHAKAARVFVALARVKDGGTIESARAVLDEAEAKVGDTVDFRLARAGLLVSRPKAPGPEEFEALGAGAAKFAPGDQFRLWFGLGQTAGRGADLQKPDESQALRTVALKCLRAAADLKPKDLMCHAALLDHGIAGGRADVVDRALREIAEVEGKDGPVGALGYIAIKLPDARKMTDGAGRAAAVKELRDLAGRVRDLRPGWGRVFVALAELDVIEGLNDAALVNYTAAIEKGERQEFVVRRAVELYRTKKQDDKAVGMLNKLSTETRLPDDLERYRSIRNLLLAQELPKNSRPTIDRVAPADSKDYRMQLLRGSLLVTIREDADALVALRRAVELNDQVPETWGGLVSQLVRANKLDDAKRAVAQAEKALTAAPPPPTTEGRAELEIGLGGLHEMVGDLKAALDHYTAAVTVAPLELNPTRHLVQFFQHTGQMKRADELLLKAKDAAAPDVARWARRHLALTMISRADAYALRGEALALIERNLAVAANDPEDVKARAVIWTLDPVTREKGVDVLKSYGDRGDLTPDEFYLLGRLSFDQGRDKFAQAEKYFKLAARLRPGVTPEHLAALVRVYLALERVDLAEHALERLKVNYPSSWEAAREDARVLYRKSKARAVLEPDDAKRLLDQARGAIQKFPGWDTGDSAVARSGPLFEEIGLIADAEAVYKKYLAESPAPGAHQALAILYVRQKQPERAIDLAFAREPKAPVALTARLLTGAVRAKRPDAAATEAKIEKWLDAALTKAASDPELEAALIGAKAELFDARGDYANAIKEYERAVAVFARVAAPKGRNDMVVNNLCMLLALYQPVRANDAVKLMSDLIAIRGPVPSFLDTRAVAYLVSSRPEGAIKDLEMALVQFDRAPYHFHLAWAFDLNVLEANRVLAVDELKKARELGLTADALHPIELDKYKMLLSKYKFPVD</sequence>
<keyword evidence="1" id="KW-0802">TPR repeat</keyword>
<evidence type="ECO:0000256" key="2">
    <source>
        <dbReference type="SAM" id="SignalP"/>
    </source>
</evidence>
<name>A0ABS5BZQ5_9BACT</name>
<keyword evidence="2" id="KW-0732">Signal</keyword>
<dbReference type="InterPro" id="IPR019734">
    <property type="entry name" value="TPR_rpt"/>
</dbReference>